<keyword evidence="5" id="KW-1185">Reference proteome</keyword>
<name>A0A1G9TZZ6_9GAMM</name>
<organism evidence="4 5">
    <name type="scientific">Franzmannia pantelleriensis</name>
    <dbReference type="NCBI Taxonomy" id="48727"/>
    <lineage>
        <taxon>Bacteria</taxon>
        <taxon>Pseudomonadati</taxon>
        <taxon>Pseudomonadota</taxon>
        <taxon>Gammaproteobacteria</taxon>
        <taxon>Oceanospirillales</taxon>
        <taxon>Halomonadaceae</taxon>
        <taxon>Franzmannia</taxon>
    </lineage>
</organism>
<dbReference type="EMBL" id="FNGH01000014">
    <property type="protein sequence ID" value="SDM53327.1"/>
    <property type="molecule type" value="Genomic_DNA"/>
</dbReference>
<evidence type="ECO:0000313" key="5">
    <source>
        <dbReference type="Proteomes" id="UP000199107"/>
    </source>
</evidence>
<evidence type="ECO:0000259" key="3">
    <source>
        <dbReference type="Pfam" id="PF07859"/>
    </source>
</evidence>
<feature type="domain" description="Alpha/beta hydrolase fold-3" evidence="3">
    <location>
        <begin position="69"/>
        <end position="246"/>
    </location>
</feature>
<dbReference type="PANTHER" id="PTHR23024">
    <property type="entry name" value="ARYLACETAMIDE DEACETYLASE"/>
    <property type="match status" value="1"/>
</dbReference>
<dbReference type="STRING" id="48727.SAMN05192555_11488"/>
<dbReference type="Proteomes" id="UP000199107">
    <property type="component" value="Unassembled WGS sequence"/>
</dbReference>
<dbReference type="InterPro" id="IPR050466">
    <property type="entry name" value="Carboxylest/Gibb_receptor"/>
</dbReference>
<proteinExistence type="inferred from homology"/>
<dbReference type="Gene3D" id="3.40.50.1820">
    <property type="entry name" value="alpha/beta hydrolase"/>
    <property type="match status" value="1"/>
</dbReference>
<sequence length="278" mass="29316">MNIDTFIQRFATGLDELGAFTPAAARPHYDALCAVFAPADPPDMAISDDGMAGVAVRRFTPRACLPGRVLFVHGGGFTIGSVRSHHGIAASLAEQLGREVISVDYRLVPEVDYASMLDDCQSVSEAIAPVAWVGDSAGGRLVMDLAYHCAAPPALGLIYPPVGGLDASTLGPDAPLLSRNDVLSIARSCPAALPGAAESQPPGPHSVVLSVEHDPLTPALEAAIQRWRDAGAVVDYRCASGMVHGALHAHALLPEMQNAWQDFCQALKRHLSPPRRHS</sequence>
<evidence type="ECO:0000256" key="1">
    <source>
        <dbReference type="ARBA" id="ARBA00010515"/>
    </source>
</evidence>
<dbReference type="Pfam" id="PF07859">
    <property type="entry name" value="Abhydrolase_3"/>
    <property type="match status" value="1"/>
</dbReference>
<protein>
    <submittedName>
        <fullName evidence="4">Acetyl esterase</fullName>
    </submittedName>
</protein>
<evidence type="ECO:0000256" key="2">
    <source>
        <dbReference type="ARBA" id="ARBA00022801"/>
    </source>
</evidence>
<dbReference type="InterPro" id="IPR013094">
    <property type="entry name" value="AB_hydrolase_3"/>
</dbReference>
<evidence type="ECO:0000313" key="4">
    <source>
        <dbReference type="EMBL" id="SDM53327.1"/>
    </source>
</evidence>
<dbReference type="AlphaFoldDB" id="A0A1G9TZZ6"/>
<accession>A0A1G9TZZ6</accession>
<reference evidence="5" key="1">
    <citation type="submission" date="2016-10" db="EMBL/GenBank/DDBJ databases">
        <authorList>
            <person name="Varghese N."/>
            <person name="Submissions S."/>
        </authorList>
    </citation>
    <scope>NUCLEOTIDE SEQUENCE [LARGE SCALE GENOMIC DNA]</scope>
    <source>
        <strain evidence="5">AAP</strain>
    </source>
</reference>
<dbReference type="OrthoDB" id="5729797at2"/>
<dbReference type="PROSITE" id="PS01173">
    <property type="entry name" value="LIPASE_GDXG_HIS"/>
    <property type="match status" value="1"/>
</dbReference>
<dbReference type="GO" id="GO:0034338">
    <property type="term" value="F:short-chain carboxylesterase activity"/>
    <property type="evidence" value="ECO:0007669"/>
    <property type="project" value="TreeGrafter"/>
</dbReference>
<gene>
    <name evidence="4" type="ORF">SAMN05192555_11488</name>
</gene>
<dbReference type="PANTHER" id="PTHR23024:SF24">
    <property type="entry name" value="ALPHA_BETA HYDROLASE FOLD-3 DOMAIN-CONTAINING PROTEIN"/>
    <property type="match status" value="1"/>
</dbReference>
<dbReference type="InterPro" id="IPR002168">
    <property type="entry name" value="Lipase_GDXG_HIS_AS"/>
</dbReference>
<keyword evidence="2" id="KW-0378">Hydrolase</keyword>
<dbReference type="RefSeq" id="WP_089659681.1">
    <property type="nucleotide sequence ID" value="NZ_FNGH01000014.1"/>
</dbReference>
<dbReference type="InterPro" id="IPR029058">
    <property type="entry name" value="AB_hydrolase_fold"/>
</dbReference>
<comment type="similarity">
    <text evidence="1">Belongs to the 'GDXG' lipolytic enzyme family.</text>
</comment>
<dbReference type="SUPFAM" id="SSF53474">
    <property type="entry name" value="alpha/beta-Hydrolases"/>
    <property type="match status" value="1"/>
</dbReference>